<feature type="compositionally biased region" description="Basic and acidic residues" evidence="5">
    <location>
        <begin position="55"/>
        <end position="68"/>
    </location>
</feature>
<keyword evidence="6" id="KW-0812">Transmembrane</keyword>
<keyword evidence="1" id="KW-0479">Metal-binding</keyword>
<comment type="similarity">
    <text evidence="4">Belongs to the cyclic nucleotide phosphodiesterase class-III family.</text>
</comment>
<dbReference type="Proteomes" id="UP000824101">
    <property type="component" value="Unassembled WGS sequence"/>
</dbReference>
<dbReference type="InterPro" id="IPR050884">
    <property type="entry name" value="CNP_phosphodiesterase-III"/>
</dbReference>
<comment type="caution">
    <text evidence="8">The sequence shown here is derived from an EMBL/GenBank/DDBJ whole genome shotgun (WGS) entry which is preliminary data.</text>
</comment>
<gene>
    <name evidence="8" type="ORF">IAA17_08465</name>
</gene>
<evidence type="ECO:0000313" key="9">
    <source>
        <dbReference type="Proteomes" id="UP000824101"/>
    </source>
</evidence>
<dbReference type="PANTHER" id="PTHR42988">
    <property type="entry name" value="PHOSPHOHYDROLASE"/>
    <property type="match status" value="1"/>
</dbReference>
<keyword evidence="6" id="KW-0472">Membrane</keyword>
<evidence type="ECO:0000256" key="5">
    <source>
        <dbReference type="SAM" id="MobiDB-lite"/>
    </source>
</evidence>
<evidence type="ECO:0000256" key="2">
    <source>
        <dbReference type="ARBA" id="ARBA00022801"/>
    </source>
</evidence>
<feature type="compositionally biased region" description="Basic and acidic residues" evidence="5">
    <location>
        <begin position="88"/>
        <end position="105"/>
    </location>
</feature>
<evidence type="ECO:0000313" key="8">
    <source>
        <dbReference type="EMBL" id="HIZ79804.1"/>
    </source>
</evidence>
<dbReference type="PANTHER" id="PTHR42988:SF2">
    <property type="entry name" value="CYCLIC NUCLEOTIDE PHOSPHODIESTERASE CBUA0032-RELATED"/>
    <property type="match status" value="1"/>
</dbReference>
<dbReference type="AlphaFoldDB" id="A0A9D2GHG2"/>
<dbReference type="GO" id="GO:0046872">
    <property type="term" value="F:metal ion binding"/>
    <property type="evidence" value="ECO:0007669"/>
    <property type="project" value="UniProtKB-KW"/>
</dbReference>
<keyword evidence="3" id="KW-0408">Iron</keyword>
<keyword evidence="6" id="KW-1133">Transmembrane helix</keyword>
<dbReference type="SUPFAM" id="SSF56300">
    <property type="entry name" value="Metallo-dependent phosphatases"/>
    <property type="match status" value="1"/>
</dbReference>
<feature type="transmembrane region" description="Helical" evidence="6">
    <location>
        <begin position="12"/>
        <end position="36"/>
    </location>
</feature>
<feature type="region of interest" description="Disordered" evidence="5">
    <location>
        <begin position="45"/>
        <end position="107"/>
    </location>
</feature>
<dbReference type="Gene3D" id="3.60.21.10">
    <property type="match status" value="1"/>
</dbReference>
<evidence type="ECO:0000256" key="3">
    <source>
        <dbReference type="ARBA" id="ARBA00023004"/>
    </source>
</evidence>
<accession>A0A9D2GHG2</accession>
<organism evidence="8 9">
    <name type="scientific">Candidatus Lachnoclostridium stercorigallinarum</name>
    <dbReference type="NCBI Taxonomy" id="2838634"/>
    <lineage>
        <taxon>Bacteria</taxon>
        <taxon>Bacillati</taxon>
        <taxon>Bacillota</taxon>
        <taxon>Clostridia</taxon>
        <taxon>Lachnospirales</taxon>
        <taxon>Lachnospiraceae</taxon>
    </lineage>
</organism>
<reference evidence="8" key="1">
    <citation type="journal article" date="2021" name="PeerJ">
        <title>Extensive microbial diversity within the chicken gut microbiome revealed by metagenomics and culture.</title>
        <authorList>
            <person name="Gilroy R."/>
            <person name="Ravi A."/>
            <person name="Getino M."/>
            <person name="Pursley I."/>
            <person name="Horton D.L."/>
            <person name="Alikhan N.F."/>
            <person name="Baker D."/>
            <person name="Gharbi K."/>
            <person name="Hall N."/>
            <person name="Watson M."/>
            <person name="Adriaenssens E.M."/>
            <person name="Foster-Nyarko E."/>
            <person name="Jarju S."/>
            <person name="Secka A."/>
            <person name="Antonio M."/>
            <person name="Oren A."/>
            <person name="Chaudhuri R.R."/>
            <person name="La Ragione R."/>
            <person name="Hildebrand F."/>
            <person name="Pallen M.J."/>
        </authorList>
    </citation>
    <scope>NUCLEOTIDE SEQUENCE</scope>
    <source>
        <strain evidence="8">ChiBcec1-1093</strain>
    </source>
</reference>
<sequence length="516" mass="57786">MKHTSGQLKKVLAYILAILLLAGGIFLAVCFIRFGIRIKPWEETGETEETAAAEETLRPEEGDGREPEEAGEWDSPAENRPAAGEIFSGKKEETGENACGEEKTQTPEAYEPPDLMLASDLHYLSPSAHDDGSAFRKMVAADDGKPSQYSEEMTDALLAEAVRARPSALILSGDLTHNGERQGHLELADKLRRVQEAGVPVLVIPGNHDIKNPMAAVYFGDEKQAAENLDSGEEFYEIYREFGYDGAISRDSASLSYVYVLDDTHWVMMLDSCQYEDKNHVGGRIREETLAWMEEQLSLAAEKEISVLPVAHHNLLSESRLYKTECTLENGGQVTELLEKYEIPLYVSGHLHAQRIKKHREEPGAEDHVYGVTEIVLGPYSIPPCQYGYLRWDEENRLAFETREADVASLAAASGGEDEILLQFDQKGTELVRQTIRDQLSKTRFAVPEGAAELMKNLYANLYVDYCAGYPIDRKSVTSTRGYGMWLRAAPDSKYVKEMEEMMEDASVSHRQWTQK</sequence>
<dbReference type="EMBL" id="DXBC01000131">
    <property type="protein sequence ID" value="HIZ79804.1"/>
    <property type="molecule type" value="Genomic_DNA"/>
</dbReference>
<dbReference type="Pfam" id="PF00149">
    <property type="entry name" value="Metallophos"/>
    <property type="match status" value="1"/>
</dbReference>
<evidence type="ECO:0000256" key="6">
    <source>
        <dbReference type="SAM" id="Phobius"/>
    </source>
</evidence>
<dbReference type="GO" id="GO:0016787">
    <property type="term" value="F:hydrolase activity"/>
    <property type="evidence" value="ECO:0007669"/>
    <property type="project" value="UniProtKB-KW"/>
</dbReference>
<name>A0A9D2GHG2_9FIRM</name>
<feature type="domain" description="Calcineurin-like phosphoesterase" evidence="7">
    <location>
        <begin position="117"/>
        <end position="353"/>
    </location>
</feature>
<protein>
    <submittedName>
        <fullName evidence="8">Metallophosphoesterase</fullName>
    </submittedName>
</protein>
<evidence type="ECO:0000256" key="4">
    <source>
        <dbReference type="ARBA" id="ARBA00025742"/>
    </source>
</evidence>
<evidence type="ECO:0000256" key="1">
    <source>
        <dbReference type="ARBA" id="ARBA00022723"/>
    </source>
</evidence>
<reference evidence="8" key="2">
    <citation type="submission" date="2021-04" db="EMBL/GenBank/DDBJ databases">
        <authorList>
            <person name="Gilroy R."/>
        </authorList>
    </citation>
    <scope>NUCLEOTIDE SEQUENCE</scope>
    <source>
        <strain evidence="8">ChiBcec1-1093</strain>
    </source>
</reference>
<proteinExistence type="inferred from homology"/>
<dbReference type="InterPro" id="IPR004843">
    <property type="entry name" value="Calcineurin-like_PHP"/>
</dbReference>
<keyword evidence="2" id="KW-0378">Hydrolase</keyword>
<evidence type="ECO:0000259" key="7">
    <source>
        <dbReference type="Pfam" id="PF00149"/>
    </source>
</evidence>
<dbReference type="InterPro" id="IPR029052">
    <property type="entry name" value="Metallo-depent_PP-like"/>
</dbReference>